<name>K3Z5E0_SETIT</name>
<evidence type="ECO:0000313" key="10">
    <source>
        <dbReference type="EnsemblPlants" id="KQL14529"/>
    </source>
</evidence>
<dbReference type="PANTHER" id="PTHR31375">
    <property type="match status" value="1"/>
</dbReference>
<dbReference type="InterPro" id="IPR000743">
    <property type="entry name" value="Glyco_hydro_28"/>
</dbReference>
<dbReference type="InParanoid" id="K3Z5E0"/>
<dbReference type="Gramene" id="KQL14529">
    <property type="protein sequence ID" value="KQL14529"/>
    <property type="gene ID" value="SETIT_021758mg"/>
</dbReference>
<reference evidence="10" key="2">
    <citation type="submission" date="2018-08" db="UniProtKB">
        <authorList>
            <consortium name="EnsemblPlants"/>
        </authorList>
    </citation>
    <scope>IDENTIFICATION</scope>
    <source>
        <strain evidence="10">Yugu1</strain>
    </source>
</reference>
<evidence type="ECO:0000313" key="11">
    <source>
        <dbReference type="Proteomes" id="UP000004995"/>
    </source>
</evidence>
<dbReference type="GO" id="GO:0071555">
    <property type="term" value="P:cell wall organization"/>
    <property type="evidence" value="ECO:0007669"/>
    <property type="project" value="UniProtKB-KW"/>
</dbReference>
<dbReference type="eggNOG" id="ENOG502QRJW">
    <property type="taxonomic scope" value="Eukaryota"/>
</dbReference>
<evidence type="ECO:0000256" key="6">
    <source>
        <dbReference type="ARBA" id="ARBA00023295"/>
    </source>
</evidence>
<organism evidence="10 11">
    <name type="scientific">Setaria italica</name>
    <name type="common">Foxtail millet</name>
    <name type="synonym">Panicum italicum</name>
    <dbReference type="NCBI Taxonomy" id="4555"/>
    <lineage>
        <taxon>Eukaryota</taxon>
        <taxon>Viridiplantae</taxon>
        <taxon>Streptophyta</taxon>
        <taxon>Embryophyta</taxon>
        <taxon>Tracheophyta</taxon>
        <taxon>Spermatophyta</taxon>
        <taxon>Magnoliopsida</taxon>
        <taxon>Liliopsida</taxon>
        <taxon>Poales</taxon>
        <taxon>Poaceae</taxon>
        <taxon>PACMAD clade</taxon>
        <taxon>Panicoideae</taxon>
        <taxon>Panicodae</taxon>
        <taxon>Paniceae</taxon>
        <taxon>Cenchrinae</taxon>
        <taxon>Setaria</taxon>
    </lineage>
</organism>
<dbReference type="EMBL" id="AGNK02001582">
    <property type="status" value="NOT_ANNOTATED_CDS"/>
    <property type="molecule type" value="Genomic_DNA"/>
</dbReference>
<comment type="similarity">
    <text evidence="2 8">Belongs to the glycosyl hydrolase 28 family.</text>
</comment>
<evidence type="ECO:0000256" key="7">
    <source>
        <dbReference type="ARBA" id="ARBA00023316"/>
    </source>
</evidence>
<dbReference type="HOGENOM" id="CLU_016031_2_3_1"/>
<evidence type="ECO:0000256" key="1">
    <source>
        <dbReference type="ARBA" id="ARBA00004191"/>
    </source>
</evidence>
<dbReference type="OMA" id="HAVTFSC"/>
<dbReference type="Gene3D" id="2.160.20.10">
    <property type="entry name" value="Single-stranded right-handed beta-helix, Pectin lyase-like"/>
    <property type="match status" value="1"/>
</dbReference>
<comment type="subcellular location">
    <subcellularLocation>
        <location evidence="1">Secreted</location>
        <location evidence="1">Cell wall</location>
    </subcellularLocation>
</comment>
<keyword evidence="9" id="KW-0812">Transmembrane</keyword>
<keyword evidence="7" id="KW-0961">Cell wall biogenesis/degradation</keyword>
<dbReference type="GO" id="GO:0004650">
    <property type="term" value="F:polygalacturonase activity"/>
    <property type="evidence" value="ECO:0007669"/>
    <property type="project" value="InterPro"/>
</dbReference>
<keyword evidence="4" id="KW-0964">Secreted</keyword>
<keyword evidence="3" id="KW-0134">Cell wall</keyword>
<keyword evidence="11" id="KW-1185">Reference proteome</keyword>
<sequence length="523" mass="56224">MDRERWCTYPGYPTHNVGLWAIWKTGTTVPAHVFGVPRPALRTHAAPCPRTSAPLRPRCSARFDFNCSSTLLAVVRPAASEWRADTLLLARPFRSVMARAAAAVPLLLAAVVAVLLPDAADSRTLLTLDDFGAVGDGVANDTKAFADAWAAACAAGDSVILNVPAGKAFQIWPLTLAGPCGSEIKLLISGNIVAPESPSDWGPGDRTQWLHFHQVQNLKVTGGGIIDGRGRQWWARSSCQEKKNCTAQPAPKAVHFEDCQGISVLGITLQNSQQHHLTFTRCSHVKANYLRVTSPENSINTNGIHLVDSRNVHVMDSLISTGDDCVSIVGSCTDVRLRAISCGPGHGISIGFLGVNNSVDYVEKIKVDTLFISNAQNGVRIRTTKIGGGGFARKVKFGSIIMKNVTNPIIVDQGNFSDLADSSEARAAATGVQVEKINYIDIRGTSASEHAVTFSCSDAMPCRRLSLTNVNLTRVDGRNASSYCHKAFGRSIGTVIPESCLSKEDYVQHVPRHSEEDEADSDS</sequence>
<dbReference type="InterPro" id="IPR012334">
    <property type="entry name" value="Pectin_lyas_fold"/>
</dbReference>
<dbReference type="Proteomes" id="UP000004995">
    <property type="component" value="Unassembled WGS sequence"/>
</dbReference>
<evidence type="ECO:0000256" key="8">
    <source>
        <dbReference type="RuleBase" id="RU361169"/>
    </source>
</evidence>
<keyword evidence="6 8" id="KW-0326">Glycosidase</keyword>
<dbReference type="Pfam" id="PF00295">
    <property type="entry name" value="Glyco_hydro_28"/>
    <property type="match status" value="1"/>
</dbReference>
<dbReference type="FunCoup" id="K3Z5E0">
    <property type="interactions" value="24"/>
</dbReference>
<evidence type="ECO:0000256" key="3">
    <source>
        <dbReference type="ARBA" id="ARBA00022512"/>
    </source>
</evidence>
<reference evidence="11" key="1">
    <citation type="journal article" date="2012" name="Nat. Biotechnol.">
        <title>Reference genome sequence of the model plant Setaria.</title>
        <authorList>
            <person name="Bennetzen J.L."/>
            <person name="Schmutz J."/>
            <person name="Wang H."/>
            <person name="Percifield R."/>
            <person name="Hawkins J."/>
            <person name="Pontaroli A.C."/>
            <person name="Estep M."/>
            <person name="Feng L."/>
            <person name="Vaughn J.N."/>
            <person name="Grimwood J."/>
            <person name="Jenkins J."/>
            <person name="Barry K."/>
            <person name="Lindquist E."/>
            <person name="Hellsten U."/>
            <person name="Deshpande S."/>
            <person name="Wang X."/>
            <person name="Wu X."/>
            <person name="Mitros T."/>
            <person name="Triplett J."/>
            <person name="Yang X."/>
            <person name="Ye C.Y."/>
            <person name="Mauro-Herrera M."/>
            <person name="Wang L."/>
            <person name="Li P."/>
            <person name="Sharma M."/>
            <person name="Sharma R."/>
            <person name="Ronald P.C."/>
            <person name="Panaud O."/>
            <person name="Kellogg E.A."/>
            <person name="Brutnell T.P."/>
            <person name="Doust A.N."/>
            <person name="Tuskan G.A."/>
            <person name="Rokhsar D."/>
            <person name="Devos K.M."/>
        </authorList>
    </citation>
    <scope>NUCLEOTIDE SEQUENCE [LARGE SCALE GENOMIC DNA]</scope>
    <source>
        <strain evidence="11">cv. Yugu1</strain>
    </source>
</reference>
<dbReference type="InterPro" id="IPR011050">
    <property type="entry name" value="Pectin_lyase_fold/virulence"/>
</dbReference>
<dbReference type="GO" id="GO:0005975">
    <property type="term" value="P:carbohydrate metabolic process"/>
    <property type="evidence" value="ECO:0007669"/>
    <property type="project" value="InterPro"/>
</dbReference>
<proteinExistence type="inferred from homology"/>
<dbReference type="SUPFAM" id="SSF51126">
    <property type="entry name" value="Pectin lyase-like"/>
    <property type="match status" value="1"/>
</dbReference>
<evidence type="ECO:0000256" key="4">
    <source>
        <dbReference type="ARBA" id="ARBA00022525"/>
    </source>
</evidence>
<protein>
    <recommendedName>
        <fullName evidence="12">Polygalacturonase</fullName>
    </recommendedName>
</protein>
<evidence type="ECO:0000256" key="9">
    <source>
        <dbReference type="SAM" id="Phobius"/>
    </source>
</evidence>
<gene>
    <name evidence="10" type="primary">LOC101758346</name>
</gene>
<feature type="transmembrane region" description="Helical" evidence="9">
    <location>
        <begin position="96"/>
        <end position="116"/>
    </location>
</feature>
<keyword evidence="5 8" id="KW-0378">Hydrolase</keyword>
<evidence type="ECO:0000256" key="2">
    <source>
        <dbReference type="ARBA" id="ARBA00008834"/>
    </source>
</evidence>
<accession>K3Z5E0</accession>
<dbReference type="EnsemblPlants" id="KQL14529">
    <property type="protein sequence ID" value="KQL14529"/>
    <property type="gene ID" value="SETIT_021758mg"/>
</dbReference>
<dbReference type="FunFam" id="2.160.20.10:FF:000041">
    <property type="entry name" value="Putative polygalacturonase"/>
    <property type="match status" value="1"/>
</dbReference>
<evidence type="ECO:0008006" key="12">
    <source>
        <dbReference type="Google" id="ProtNLM"/>
    </source>
</evidence>
<evidence type="ECO:0000256" key="5">
    <source>
        <dbReference type="ARBA" id="ARBA00022801"/>
    </source>
</evidence>
<dbReference type="AlphaFoldDB" id="K3Z5E0"/>
<keyword evidence="9" id="KW-0472">Membrane</keyword>
<keyword evidence="9" id="KW-1133">Transmembrane helix</keyword>